<gene>
    <name evidence="18" type="ORF">EPICR_20124</name>
</gene>
<dbReference type="SMART" id="SM00387">
    <property type="entry name" value="HATPase_c"/>
    <property type="match status" value="1"/>
</dbReference>
<feature type="domain" description="HAMP" evidence="17">
    <location>
        <begin position="338"/>
        <end position="390"/>
    </location>
</feature>
<dbReference type="PANTHER" id="PTHR43065">
    <property type="entry name" value="SENSOR HISTIDINE KINASE"/>
    <property type="match status" value="1"/>
</dbReference>
<keyword evidence="9 18" id="KW-0418">Kinase</keyword>
<evidence type="ECO:0000256" key="5">
    <source>
        <dbReference type="ARBA" id="ARBA00022553"/>
    </source>
</evidence>
<dbReference type="InterPro" id="IPR045671">
    <property type="entry name" value="NtrY-like_N"/>
</dbReference>
<dbReference type="InterPro" id="IPR003660">
    <property type="entry name" value="HAMP_dom"/>
</dbReference>
<evidence type="ECO:0000313" key="18">
    <source>
        <dbReference type="EMBL" id="VEN73657.1"/>
    </source>
</evidence>
<dbReference type="PIRSF" id="PIRSF037532">
    <property type="entry name" value="STHK_NtrY"/>
    <property type="match status" value="1"/>
</dbReference>
<evidence type="ECO:0000259" key="15">
    <source>
        <dbReference type="PROSITE" id="PS50109"/>
    </source>
</evidence>
<dbReference type="Gene3D" id="6.10.340.10">
    <property type="match status" value="1"/>
</dbReference>
<keyword evidence="4" id="KW-1003">Cell membrane</keyword>
<evidence type="ECO:0000256" key="13">
    <source>
        <dbReference type="ARBA" id="ARBA00023136"/>
    </source>
</evidence>
<keyword evidence="13 14" id="KW-0472">Membrane</keyword>
<feature type="domain" description="Histidine kinase" evidence="15">
    <location>
        <begin position="540"/>
        <end position="750"/>
    </location>
</feature>
<evidence type="ECO:0000259" key="16">
    <source>
        <dbReference type="PROSITE" id="PS50112"/>
    </source>
</evidence>
<dbReference type="EMBL" id="CAACVI010000012">
    <property type="protein sequence ID" value="VEN73657.1"/>
    <property type="molecule type" value="Genomic_DNA"/>
</dbReference>
<dbReference type="InterPro" id="IPR003661">
    <property type="entry name" value="HisK_dim/P_dom"/>
</dbReference>
<dbReference type="Pfam" id="PF00512">
    <property type="entry name" value="HisKA"/>
    <property type="match status" value="1"/>
</dbReference>
<feature type="transmembrane region" description="Helical" evidence="14">
    <location>
        <begin position="312"/>
        <end position="337"/>
    </location>
</feature>
<name>A0A484HEE7_9BACT</name>
<evidence type="ECO:0000256" key="7">
    <source>
        <dbReference type="ARBA" id="ARBA00022692"/>
    </source>
</evidence>
<evidence type="ECO:0000259" key="17">
    <source>
        <dbReference type="PROSITE" id="PS50885"/>
    </source>
</evidence>
<dbReference type="PRINTS" id="PR00344">
    <property type="entry name" value="BCTRLSENSOR"/>
</dbReference>
<feature type="domain" description="PAS" evidence="16">
    <location>
        <begin position="409"/>
        <end position="454"/>
    </location>
</feature>
<dbReference type="Gene3D" id="3.30.450.20">
    <property type="entry name" value="PAS domain"/>
    <property type="match status" value="1"/>
</dbReference>
<dbReference type="PANTHER" id="PTHR43065:SF42">
    <property type="entry name" value="TWO-COMPONENT SENSOR PPRA"/>
    <property type="match status" value="1"/>
</dbReference>
<dbReference type="Pfam" id="PF00672">
    <property type="entry name" value="HAMP"/>
    <property type="match status" value="1"/>
</dbReference>
<dbReference type="SUPFAM" id="SSF47384">
    <property type="entry name" value="Homodimeric domain of signal transducing histidine kinase"/>
    <property type="match status" value="1"/>
</dbReference>
<dbReference type="Gene3D" id="3.30.565.10">
    <property type="entry name" value="Histidine kinase-like ATPase, C-terminal domain"/>
    <property type="match status" value="1"/>
</dbReference>
<feature type="transmembrane region" description="Helical" evidence="14">
    <location>
        <begin position="100"/>
        <end position="120"/>
    </location>
</feature>
<comment type="catalytic activity">
    <reaction evidence="1">
        <text>ATP + protein L-histidine = ADP + protein N-phospho-L-histidine.</text>
        <dbReference type="EC" id="2.7.13.3"/>
    </reaction>
</comment>
<dbReference type="Pfam" id="PF02518">
    <property type="entry name" value="HATPase_c"/>
    <property type="match status" value="1"/>
</dbReference>
<evidence type="ECO:0000256" key="14">
    <source>
        <dbReference type="SAM" id="Phobius"/>
    </source>
</evidence>
<dbReference type="CDD" id="cd06225">
    <property type="entry name" value="HAMP"/>
    <property type="match status" value="1"/>
</dbReference>
<dbReference type="InterPro" id="IPR004358">
    <property type="entry name" value="Sig_transdc_His_kin-like_C"/>
</dbReference>
<reference evidence="18" key="1">
    <citation type="submission" date="2019-01" db="EMBL/GenBank/DDBJ databases">
        <authorList>
            <consortium name="Genoscope - CEA"/>
            <person name="William W."/>
        </authorList>
    </citation>
    <scope>NUCLEOTIDE SEQUENCE</scope>
    <source>
        <strain evidence="18">CR-1</strain>
    </source>
</reference>
<evidence type="ECO:0000256" key="2">
    <source>
        <dbReference type="ARBA" id="ARBA00004651"/>
    </source>
</evidence>
<organism evidence="18">
    <name type="scientific">uncultured Desulfobacteraceae bacterium</name>
    <dbReference type="NCBI Taxonomy" id="218296"/>
    <lineage>
        <taxon>Bacteria</taxon>
        <taxon>Pseudomonadati</taxon>
        <taxon>Thermodesulfobacteriota</taxon>
        <taxon>Desulfobacteria</taxon>
        <taxon>Desulfobacterales</taxon>
        <taxon>Desulfobacteraceae</taxon>
        <taxon>environmental samples</taxon>
    </lineage>
</organism>
<keyword evidence="6" id="KW-0808">Transferase</keyword>
<dbReference type="SUPFAM" id="SSF55785">
    <property type="entry name" value="PYP-like sensor domain (PAS domain)"/>
    <property type="match status" value="1"/>
</dbReference>
<evidence type="ECO:0000256" key="4">
    <source>
        <dbReference type="ARBA" id="ARBA00022475"/>
    </source>
</evidence>
<dbReference type="SUPFAM" id="SSF55874">
    <property type="entry name" value="ATPase domain of HSP90 chaperone/DNA topoisomerase II/histidine kinase"/>
    <property type="match status" value="1"/>
</dbReference>
<sequence length="750" mass="84185">MDDSRHLRKKAPLAEDERRRRKREYSIIIAIFPVVAFLTFVETRIINFGADFPVSNTIFLFILININLLLLILLIFLVLRNLVKLLFQRRKRVMGARLRARLVAAFVSLTLLPAAVLFFFSINIITTSIEFWFNVPVEQALENSINVGRRLYEYAGENSRFYMEKISRELEKANVTDKKNRRALSRRLKEIQRGFNIDAIEIYSPNAERIAISVSGNIGEDNVESHFAKVSADHLLKDMGGEKTRSFSESLGAGEVARTIGTIPFGASKTDARAFIVLDILIPLGLSRNMDAISKGFEEYQQIKFLKRPVRITYYITLSIVALLVVFCAVWFGFYLAKTISIPIMKLAEGTRRVAEGDLDVAIEIQGDDEIGTLVDSFNQMTRDLRAGRKQLELSAGMLKQRNIEIEERRRYMEVVLKNISAGVISLDSKGLFSTINKSAERMLGIRAENIAGRGSRDFSASAGMFEVGKIIKDFAASGRSALESSFKTAIAGTPKSFLLHINALNDDAGKRIGMVLVFDDLTELEKAERMAAWREVARRIAHEVKNPLTPIKLSAQRLRRKYSEYVHENNVFDECTRTIIDHVDLIKDLVNEFSSLAKFPSADPRPCDLTSIIEETVSLYREGRPGIVFKVDIEDPDIPVLNLDRRQIKQAMLNLVDNAIAAVRNKGTIMISASHDRKAGKVILKVSDDGAGISPENKARLFEPDFSTKKSGMGLGLTIVSAIIADHKGKIYVARNEPRGATFVIEFPV</sequence>
<evidence type="ECO:0000256" key="6">
    <source>
        <dbReference type="ARBA" id="ARBA00022679"/>
    </source>
</evidence>
<dbReference type="SUPFAM" id="SSF158472">
    <property type="entry name" value="HAMP domain-like"/>
    <property type="match status" value="1"/>
</dbReference>
<dbReference type="AlphaFoldDB" id="A0A484HEE7"/>
<keyword evidence="10" id="KW-0067">ATP-binding</keyword>
<dbReference type="InterPro" id="IPR017232">
    <property type="entry name" value="NtrY"/>
</dbReference>
<dbReference type="InterPro" id="IPR036097">
    <property type="entry name" value="HisK_dim/P_sf"/>
</dbReference>
<accession>A0A484HEE7</accession>
<dbReference type="GO" id="GO:0000155">
    <property type="term" value="F:phosphorelay sensor kinase activity"/>
    <property type="evidence" value="ECO:0007669"/>
    <property type="project" value="InterPro"/>
</dbReference>
<dbReference type="SMART" id="SM00388">
    <property type="entry name" value="HisKA"/>
    <property type="match status" value="1"/>
</dbReference>
<dbReference type="InterPro" id="IPR013656">
    <property type="entry name" value="PAS_4"/>
</dbReference>
<dbReference type="InterPro" id="IPR000014">
    <property type="entry name" value="PAS"/>
</dbReference>
<feature type="transmembrane region" description="Helical" evidence="14">
    <location>
        <begin position="58"/>
        <end position="79"/>
    </location>
</feature>
<dbReference type="Pfam" id="PF19312">
    <property type="entry name" value="NtrY_N"/>
    <property type="match status" value="1"/>
</dbReference>
<dbReference type="EC" id="2.7.13.3" evidence="3"/>
<dbReference type="InterPro" id="IPR005467">
    <property type="entry name" value="His_kinase_dom"/>
</dbReference>
<dbReference type="CDD" id="cd00130">
    <property type="entry name" value="PAS"/>
    <property type="match status" value="1"/>
</dbReference>
<dbReference type="Gene3D" id="1.10.287.130">
    <property type="match status" value="1"/>
</dbReference>
<dbReference type="PROSITE" id="PS50885">
    <property type="entry name" value="HAMP"/>
    <property type="match status" value="1"/>
</dbReference>
<evidence type="ECO:0000256" key="10">
    <source>
        <dbReference type="ARBA" id="ARBA00022840"/>
    </source>
</evidence>
<dbReference type="InterPro" id="IPR036890">
    <property type="entry name" value="HATPase_C_sf"/>
</dbReference>
<dbReference type="SMART" id="SM00304">
    <property type="entry name" value="HAMP"/>
    <property type="match status" value="1"/>
</dbReference>
<keyword evidence="5" id="KW-0597">Phosphoprotein</keyword>
<dbReference type="GO" id="GO:0005886">
    <property type="term" value="C:plasma membrane"/>
    <property type="evidence" value="ECO:0007669"/>
    <property type="project" value="UniProtKB-SubCell"/>
</dbReference>
<keyword evidence="8" id="KW-0547">Nucleotide-binding</keyword>
<feature type="transmembrane region" description="Helical" evidence="14">
    <location>
        <begin position="25"/>
        <end position="46"/>
    </location>
</feature>
<keyword evidence="12" id="KW-0902">Two-component regulatory system</keyword>
<dbReference type="PROSITE" id="PS50112">
    <property type="entry name" value="PAS"/>
    <property type="match status" value="1"/>
</dbReference>
<keyword evidence="7 14" id="KW-0812">Transmembrane</keyword>
<evidence type="ECO:0000256" key="11">
    <source>
        <dbReference type="ARBA" id="ARBA00022989"/>
    </source>
</evidence>
<evidence type="ECO:0000256" key="8">
    <source>
        <dbReference type="ARBA" id="ARBA00022741"/>
    </source>
</evidence>
<evidence type="ECO:0000256" key="1">
    <source>
        <dbReference type="ARBA" id="ARBA00000085"/>
    </source>
</evidence>
<dbReference type="CDD" id="cd00082">
    <property type="entry name" value="HisKA"/>
    <property type="match status" value="1"/>
</dbReference>
<dbReference type="GO" id="GO:0005524">
    <property type="term" value="F:ATP binding"/>
    <property type="evidence" value="ECO:0007669"/>
    <property type="project" value="UniProtKB-KW"/>
</dbReference>
<dbReference type="PROSITE" id="PS50109">
    <property type="entry name" value="HIS_KIN"/>
    <property type="match status" value="1"/>
</dbReference>
<protein>
    <recommendedName>
        <fullName evidence="3">histidine kinase</fullName>
        <ecNumber evidence="3">2.7.13.3</ecNumber>
    </recommendedName>
</protein>
<proteinExistence type="predicted"/>
<evidence type="ECO:0000256" key="12">
    <source>
        <dbReference type="ARBA" id="ARBA00023012"/>
    </source>
</evidence>
<dbReference type="Pfam" id="PF08448">
    <property type="entry name" value="PAS_4"/>
    <property type="match status" value="1"/>
</dbReference>
<dbReference type="InterPro" id="IPR035965">
    <property type="entry name" value="PAS-like_dom_sf"/>
</dbReference>
<dbReference type="InterPro" id="IPR003594">
    <property type="entry name" value="HATPase_dom"/>
</dbReference>
<keyword evidence="11 14" id="KW-1133">Transmembrane helix</keyword>
<evidence type="ECO:0000256" key="3">
    <source>
        <dbReference type="ARBA" id="ARBA00012438"/>
    </source>
</evidence>
<comment type="subcellular location">
    <subcellularLocation>
        <location evidence="2">Cell membrane</location>
        <topology evidence="2">Multi-pass membrane protein</topology>
    </subcellularLocation>
</comment>
<dbReference type="NCBIfam" id="TIGR00229">
    <property type="entry name" value="sensory_box"/>
    <property type="match status" value="1"/>
</dbReference>
<evidence type="ECO:0000256" key="9">
    <source>
        <dbReference type="ARBA" id="ARBA00022777"/>
    </source>
</evidence>